<dbReference type="EMBL" id="BAABXL010000001">
    <property type="protein sequence ID" value="GAA6269610.1"/>
    <property type="molecule type" value="Genomic_DNA"/>
</dbReference>
<gene>
    <name evidence="1" type="ORF">F130042H8_26700</name>
</gene>
<name>A0ABQ0B012_9FIRM</name>
<protein>
    <submittedName>
        <fullName evidence="1">Uncharacterized protein</fullName>
    </submittedName>
</protein>
<comment type="caution">
    <text evidence="1">The sequence shown here is derived from an EMBL/GenBank/DDBJ whole genome shotgun (WGS) entry which is preliminary data.</text>
</comment>
<sequence length="146" mass="16977">MLDCCAQIAGLSRSAYVRKITLSHIRSEMAEKSISNTEKIIRETMETILDIKTKNEAKTLRRLIGEIQRANFMQLKNYIELNPDLDFSEYQAYYYQCEKEAYELSSGKRVLENILHMDPLPKEHSESVQNETDALPDWLKVLSENT</sequence>
<proteinExistence type="predicted"/>
<keyword evidence="2" id="KW-1185">Reference proteome</keyword>
<evidence type="ECO:0000313" key="2">
    <source>
        <dbReference type="Proteomes" id="UP001600894"/>
    </source>
</evidence>
<evidence type="ECO:0000313" key="1">
    <source>
        <dbReference type="EMBL" id="GAA6269610.1"/>
    </source>
</evidence>
<accession>A0ABQ0B012</accession>
<organism evidence="1 2">
    <name type="scientific">Enterocloster alcoholdehydrogenati</name>
    <dbReference type="NCBI Taxonomy" id="2547410"/>
    <lineage>
        <taxon>Bacteria</taxon>
        <taxon>Bacillati</taxon>
        <taxon>Bacillota</taxon>
        <taxon>Clostridia</taxon>
        <taxon>Lachnospirales</taxon>
        <taxon>Lachnospiraceae</taxon>
        <taxon>Enterocloster</taxon>
    </lineage>
</organism>
<reference evidence="1 2" key="1">
    <citation type="submission" date="2024-04" db="EMBL/GenBank/DDBJ databases">
        <title>Defined microbial consortia suppress multidrug-resistant proinflammatory Enterobacteriaceae via ecological control.</title>
        <authorList>
            <person name="Furuichi M."/>
            <person name="Kawaguchi T."/>
            <person name="Pust M."/>
            <person name="Yasuma K."/>
            <person name="Plichta D."/>
            <person name="Hasegawa N."/>
            <person name="Ohya T."/>
            <person name="Bhattarai S."/>
            <person name="Sasajima S."/>
            <person name="Aoto Y."/>
            <person name="Tuganbaev T."/>
            <person name="Yaginuma M."/>
            <person name="Ueda M."/>
            <person name="Okahashi N."/>
            <person name="Amafuji K."/>
            <person name="Kiridooshi Y."/>
            <person name="Sugita K."/>
            <person name="Strazar M."/>
            <person name="Skelly A."/>
            <person name="Suda W."/>
            <person name="Hattori M."/>
            <person name="Nakamoto N."/>
            <person name="Caballero S."/>
            <person name="Norman J."/>
            <person name="Olle B."/>
            <person name="Tanoue T."/>
            <person name="Arita M."/>
            <person name="Bucci V."/>
            <person name="Atarashi K."/>
            <person name="Xavier R."/>
            <person name="Honda K."/>
        </authorList>
    </citation>
    <scope>NUCLEOTIDE SEQUENCE [LARGE SCALE GENOMIC DNA]</scope>
    <source>
        <strain evidence="2">f13</strain>
    </source>
</reference>
<dbReference type="Proteomes" id="UP001600894">
    <property type="component" value="Unassembled WGS sequence"/>
</dbReference>